<keyword evidence="3" id="KW-1185">Reference proteome</keyword>
<dbReference type="InterPro" id="IPR020843">
    <property type="entry name" value="ER"/>
</dbReference>
<dbReference type="Gene3D" id="3.40.50.720">
    <property type="entry name" value="NAD(P)-binding Rossmann-like Domain"/>
    <property type="match status" value="1"/>
</dbReference>
<sequence length="500" mass="54424">MSDSDTIGPMSEITRNSTSFWNLHKRGARLQKVLFRSTKGRLGATFRGAPVLLLDHVGRRSGEFRTNPLIYLDDEPDLVVAASKGGSDMHPAWFHNLMAMPVTEVELRGGIRRRVRPRVAVGAERAALWSRLVEVFPSYDDYAGYTGREIPVVVLEPVDHPTQRAVVQRDYGVADMTLAWSTTHPVEEPSPTQVRIRVHAASVNPIDWQMIEGHRRLITKRRFPFVPLFDLAGVVTAVGSEVTRLKVGDRVHADNKLHGGGAGEHVNVEQDLVSVIPGALGFAEAAAVPLAAQTALLALDKARIGVGSRVVVIGASGGVGTYAVQIAKVLGAHVTAVSSGRNEAFVRDLGADDVVDYTTGRFDGVVPATSVNAVLDFVGGREQWLAARNVLVDGGRFVTISRDEDDRVTVGAALRLGTTILTRRAKSLVGRKIAYIPVFLDASRDLLDRVDRMVEAGRIRVEIDRTYGFSRDEVVAALEHSKNGRTVGKVVVEIVRDHVE</sequence>
<dbReference type="SUPFAM" id="SSF51735">
    <property type="entry name" value="NAD(P)-binding Rossmann-fold domains"/>
    <property type="match status" value="1"/>
</dbReference>
<dbReference type="SMART" id="SM00829">
    <property type="entry name" value="PKS_ER"/>
    <property type="match status" value="1"/>
</dbReference>
<dbReference type="PANTHER" id="PTHR11695">
    <property type="entry name" value="ALCOHOL DEHYDROGENASE RELATED"/>
    <property type="match status" value="1"/>
</dbReference>
<dbReference type="Pfam" id="PF08240">
    <property type="entry name" value="ADH_N"/>
    <property type="match status" value="1"/>
</dbReference>
<dbReference type="GO" id="GO:0016491">
    <property type="term" value="F:oxidoreductase activity"/>
    <property type="evidence" value="ECO:0007669"/>
    <property type="project" value="InterPro"/>
</dbReference>
<dbReference type="EMBL" id="JACCFK010000002">
    <property type="protein sequence ID" value="NYI92015.1"/>
    <property type="molecule type" value="Genomic_DNA"/>
</dbReference>
<proteinExistence type="predicted"/>
<accession>A0A853BB59</accession>
<dbReference type="CDD" id="cd08267">
    <property type="entry name" value="MDR1"/>
    <property type="match status" value="1"/>
</dbReference>
<dbReference type="InterPro" id="IPR050700">
    <property type="entry name" value="YIM1/Zinc_Alcohol_DH_Fams"/>
</dbReference>
<dbReference type="Pfam" id="PF13602">
    <property type="entry name" value="ADH_zinc_N_2"/>
    <property type="match status" value="1"/>
</dbReference>
<protein>
    <submittedName>
        <fullName evidence="2">Deazaflavin-dependent oxidoreductase (Nitroreductase family)</fullName>
    </submittedName>
</protein>
<dbReference type="AlphaFoldDB" id="A0A853BB59"/>
<dbReference type="Proteomes" id="UP000549616">
    <property type="component" value="Unassembled WGS sequence"/>
</dbReference>
<evidence type="ECO:0000313" key="3">
    <source>
        <dbReference type="Proteomes" id="UP000549616"/>
    </source>
</evidence>
<dbReference type="SUPFAM" id="SSF50129">
    <property type="entry name" value="GroES-like"/>
    <property type="match status" value="1"/>
</dbReference>
<dbReference type="InterPro" id="IPR004378">
    <property type="entry name" value="F420H2_quin_Rdtase"/>
</dbReference>
<dbReference type="Pfam" id="PF04075">
    <property type="entry name" value="F420H2_quin_red"/>
    <property type="match status" value="1"/>
</dbReference>
<evidence type="ECO:0000259" key="1">
    <source>
        <dbReference type="SMART" id="SM00829"/>
    </source>
</evidence>
<reference evidence="2 3" key="1">
    <citation type="submission" date="2020-07" db="EMBL/GenBank/DDBJ databases">
        <title>Sequencing the genomes of 1000 actinobacteria strains.</title>
        <authorList>
            <person name="Klenk H.-P."/>
        </authorList>
    </citation>
    <scope>NUCLEOTIDE SEQUENCE [LARGE SCALE GENOMIC DNA]</scope>
    <source>
        <strain evidence="2 3">DSM 104006</strain>
    </source>
</reference>
<dbReference type="NCBIfam" id="TIGR00026">
    <property type="entry name" value="hi_GC_TIGR00026"/>
    <property type="match status" value="1"/>
</dbReference>
<dbReference type="InterPro" id="IPR012349">
    <property type="entry name" value="Split_barrel_FMN-bd"/>
</dbReference>
<dbReference type="InterPro" id="IPR011032">
    <property type="entry name" value="GroES-like_sf"/>
</dbReference>
<comment type="caution">
    <text evidence="2">The sequence shown here is derived from an EMBL/GenBank/DDBJ whole genome shotgun (WGS) entry which is preliminary data.</text>
</comment>
<gene>
    <name evidence="2" type="ORF">HNR02_005390</name>
</gene>
<dbReference type="Gene3D" id="2.30.110.10">
    <property type="entry name" value="Electron Transport, Fmn-binding Protein, Chain A"/>
    <property type="match status" value="1"/>
</dbReference>
<dbReference type="RefSeq" id="WP_218914278.1">
    <property type="nucleotide sequence ID" value="NZ_JACCFK010000002.1"/>
</dbReference>
<evidence type="ECO:0000313" key="2">
    <source>
        <dbReference type="EMBL" id="NYI92015.1"/>
    </source>
</evidence>
<feature type="domain" description="Enoyl reductase (ER)" evidence="1">
    <location>
        <begin position="175"/>
        <end position="492"/>
    </location>
</feature>
<dbReference type="InterPro" id="IPR036291">
    <property type="entry name" value="NAD(P)-bd_dom_sf"/>
</dbReference>
<dbReference type="InterPro" id="IPR013154">
    <property type="entry name" value="ADH-like_N"/>
</dbReference>
<dbReference type="PANTHER" id="PTHR11695:SF648">
    <property type="entry name" value="ZINC-BINDING OXIDOREDUCTASE"/>
    <property type="match status" value="1"/>
</dbReference>
<name>A0A853BB59_9PSEU</name>
<organism evidence="2 3">
    <name type="scientific">Amycolatopsis endophytica</name>
    <dbReference type="NCBI Taxonomy" id="860233"/>
    <lineage>
        <taxon>Bacteria</taxon>
        <taxon>Bacillati</taxon>
        <taxon>Actinomycetota</taxon>
        <taxon>Actinomycetes</taxon>
        <taxon>Pseudonocardiales</taxon>
        <taxon>Pseudonocardiaceae</taxon>
        <taxon>Amycolatopsis</taxon>
    </lineage>
</organism>
<dbReference type="Gene3D" id="3.90.180.10">
    <property type="entry name" value="Medium-chain alcohol dehydrogenases, catalytic domain"/>
    <property type="match status" value="1"/>
</dbReference>